<comment type="caution">
    <text evidence="7">The sequence shown here is derived from an EMBL/GenBank/DDBJ whole genome shotgun (WGS) entry which is preliminary data.</text>
</comment>
<evidence type="ECO:0000256" key="2">
    <source>
        <dbReference type="ARBA" id="ARBA00022741"/>
    </source>
</evidence>
<comment type="caution">
    <text evidence="5">Lacks conserved residue(s) required for the propagation of feature annotation.</text>
</comment>
<dbReference type="PANTHER" id="PTHR12835">
    <property type="entry name" value="BIOTIN PROTEIN LIGASE"/>
    <property type="match status" value="1"/>
</dbReference>
<dbReference type="GO" id="GO:0009249">
    <property type="term" value="P:protein lipoylation"/>
    <property type="evidence" value="ECO:0007669"/>
    <property type="project" value="UniProtKB-ARBA"/>
</dbReference>
<dbReference type="Gene3D" id="2.30.30.100">
    <property type="match status" value="1"/>
</dbReference>
<dbReference type="GO" id="GO:0004077">
    <property type="term" value="F:biotin--[biotin carboxyl-carrier protein] ligase activity"/>
    <property type="evidence" value="ECO:0007669"/>
    <property type="project" value="UniProtKB-UniRule"/>
</dbReference>
<evidence type="ECO:0000313" key="8">
    <source>
        <dbReference type="Proteomes" id="UP000183700"/>
    </source>
</evidence>
<dbReference type="InterPro" id="IPR004143">
    <property type="entry name" value="BPL_LPL_catalytic"/>
</dbReference>
<proteinExistence type="inferred from homology"/>
<keyword evidence="5" id="KW-0804">Transcription</keyword>
<dbReference type="PANTHER" id="PTHR12835:SF5">
    <property type="entry name" value="BIOTIN--PROTEIN LIGASE"/>
    <property type="match status" value="1"/>
</dbReference>
<dbReference type="InterPro" id="IPR036388">
    <property type="entry name" value="WH-like_DNA-bd_sf"/>
</dbReference>
<dbReference type="EMBL" id="JXKM01000007">
    <property type="protein sequence ID" value="OJG35233.1"/>
    <property type="molecule type" value="Genomic_DNA"/>
</dbReference>
<dbReference type="AlphaFoldDB" id="A0A1L8STJ0"/>
<dbReference type="InterPro" id="IPR008988">
    <property type="entry name" value="Transcriptional_repressor_C"/>
</dbReference>
<organism evidence="7 8">
    <name type="scientific">Enterococcus devriesei</name>
    <dbReference type="NCBI Taxonomy" id="319970"/>
    <lineage>
        <taxon>Bacteria</taxon>
        <taxon>Bacillati</taxon>
        <taxon>Bacillota</taxon>
        <taxon>Bacilli</taxon>
        <taxon>Lactobacillales</taxon>
        <taxon>Enterococcaceae</taxon>
        <taxon>Enterococcus</taxon>
    </lineage>
</organism>
<keyword evidence="5" id="KW-0238">DNA-binding</keyword>
<dbReference type="GO" id="GO:0006355">
    <property type="term" value="P:regulation of DNA-templated transcription"/>
    <property type="evidence" value="ECO:0007669"/>
    <property type="project" value="UniProtKB-UniRule"/>
</dbReference>
<name>A0A1L8STJ0_9ENTE</name>
<protein>
    <recommendedName>
        <fullName evidence="5">Bifunctional ligase/repressor BirA</fullName>
    </recommendedName>
    <alternativeName>
        <fullName evidence="5">Biotin--[acetyl-CoA-carboxylase] ligase</fullName>
        <ecNumber evidence="5">6.3.4.15</ecNumber>
    </alternativeName>
    <alternativeName>
        <fullName evidence="5">Biotin--protein ligase</fullName>
    </alternativeName>
    <alternativeName>
        <fullName evidence="5">Biotin-[acetyl-CoA carboxylase] synthetase</fullName>
    </alternativeName>
</protein>
<feature type="binding site" evidence="5">
    <location>
        <position position="181"/>
    </location>
    <ligand>
        <name>biotin</name>
        <dbReference type="ChEBI" id="CHEBI:57586"/>
    </ligand>
</feature>
<comment type="catalytic activity">
    <reaction evidence="5">
        <text>biotin + L-lysyl-[protein] + ATP = N(6)-biotinyl-L-lysyl-[protein] + AMP + diphosphate + H(+)</text>
        <dbReference type="Rhea" id="RHEA:11756"/>
        <dbReference type="Rhea" id="RHEA-COMP:9752"/>
        <dbReference type="Rhea" id="RHEA-COMP:10505"/>
        <dbReference type="ChEBI" id="CHEBI:15378"/>
        <dbReference type="ChEBI" id="CHEBI:29969"/>
        <dbReference type="ChEBI" id="CHEBI:30616"/>
        <dbReference type="ChEBI" id="CHEBI:33019"/>
        <dbReference type="ChEBI" id="CHEBI:57586"/>
        <dbReference type="ChEBI" id="CHEBI:83144"/>
        <dbReference type="ChEBI" id="CHEBI:456215"/>
        <dbReference type="EC" id="6.3.4.15"/>
    </reaction>
</comment>
<keyword evidence="8" id="KW-1185">Reference proteome</keyword>
<dbReference type="NCBIfam" id="TIGR00121">
    <property type="entry name" value="birA_ligase"/>
    <property type="match status" value="1"/>
</dbReference>
<dbReference type="InterPro" id="IPR030855">
    <property type="entry name" value="Bifunct_BirA"/>
</dbReference>
<comment type="similarity">
    <text evidence="5">Belongs to the biotin--protein ligase family.</text>
</comment>
<keyword evidence="1 5" id="KW-0436">Ligase</keyword>
<sequence length="317" mass="35267">MTTKEKVLAHLKQADRILSGEALAQEIGVSRTAIWKAIKELEKKGYQIQHLANGYRYQPSDILDAKEIQTQIQQPIEVTVVETSASTMKDAQLAVVEGKKSPLLIVADMQEAPHGRFNRPFFAAKQQGIYMSLLLEPNEQLQELPQYTVLMAVAVADAIDELLAVDSQIKWVNDIYLNQKKVAGILSEAMTDVETNSLKYIIIGMGINFSIPQANYPEDLQAKATSLFPDGKASATRNQLIINIWNRFFALLNDQQTALESYRKKSFVLGKKITFKRKDQNYIGTAVAITDTGELVVDLGTEQMTLSSGEISLSSIQ</sequence>
<dbReference type="InterPro" id="IPR003142">
    <property type="entry name" value="BPL_C"/>
</dbReference>
<dbReference type="GO" id="GO:0003677">
    <property type="term" value="F:DNA binding"/>
    <property type="evidence" value="ECO:0007669"/>
    <property type="project" value="UniProtKB-UniRule"/>
</dbReference>
<dbReference type="PROSITE" id="PS51733">
    <property type="entry name" value="BPL_LPL_CATALYTIC"/>
    <property type="match status" value="1"/>
</dbReference>
<dbReference type="SUPFAM" id="SSF46785">
    <property type="entry name" value="Winged helix' DNA-binding domain"/>
    <property type="match status" value="1"/>
</dbReference>
<dbReference type="Pfam" id="PF02237">
    <property type="entry name" value="BPL_C"/>
    <property type="match status" value="1"/>
</dbReference>
<dbReference type="Proteomes" id="UP000183700">
    <property type="component" value="Unassembled WGS sequence"/>
</dbReference>
<dbReference type="Pfam" id="PF08279">
    <property type="entry name" value="HTH_11"/>
    <property type="match status" value="1"/>
</dbReference>
<keyword evidence="5" id="KW-0678">Repressor</keyword>
<dbReference type="GO" id="GO:0005737">
    <property type="term" value="C:cytoplasm"/>
    <property type="evidence" value="ECO:0007669"/>
    <property type="project" value="TreeGrafter"/>
</dbReference>
<dbReference type="HAMAP" id="MF_00978">
    <property type="entry name" value="Bifunct_BirA"/>
    <property type="match status" value="1"/>
</dbReference>
<keyword evidence="4 5" id="KW-0092">Biotin</keyword>
<dbReference type="Gene3D" id="1.10.10.10">
    <property type="entry name" value="Winged helix-like DNA-binding domain superfamily/Winged helix DNA-binding domain"/>
    <property type="match status" value="1"/>
</dbReference>
<dbReference type="RefSeq" id="WP_071862577.1">
    <property type="nucleotide sequence ID" value="NZ_CAURXW010000057.1"/>
</dbReference>
<dbReference type="InterPro" id="IPR045864">
    <property type="entry name" value="aa-tRNA-synth_II/BPL/LPL"/>
</dbReference>
<dbReference type="InterPro" id="IPR013196">
    <property type="entry name" value="HTH_11"/>
</dbReference>
<dbReference type="GO" id="GO:0005524">
    <property type="term" value="F:ATP binding"/>
    <property type="evidence" value="ECO:0007669"/>
    <property type="project" value="UniProtKB-UniRule"/>
</dbReference>
<accession>A0A1L8STJ0</accession>
<keyword evidence="5" id="KW-0805">Transcription regulation</keyword>
<dbReference type="Pfam" id="PF03099">
    <property type="entry name" value="BPL_LplA_LipB"/>
    <property type="match status" value="1"/>
</dbReference>
<dbReference type="InterPro" id="IPR004408">
    <property type="entry name" value="Biotin_CoA_COase_ligase"/>
</dbReference>
<comment type="function">
    <text evidence="5">Acts both as a biotin--[acetyl-CoA-carboxylase] ligase and a repressor.</text>
</comment>
<dbReference type="EC" id="6.3.4.15" evidence="5"/>
<dbReference type="Gene3D" id="3.30.930.10">
    <property type="entry name" value="Bira Bifunctional Protein, Domain 2"/>
    <property type="match status" value="1"/>
</dbReference>
<feature type="binding site" evidence="5">
    <location>
        <position position="110"/>
    </location>
    <ligand>
        <name>biotin</name>
        <dbReference type="ChEBI" id="CHEBI:57586"/>
    </ligand>
</feature>
<evidence type="ECO:0000259" key="6">
    <source>
        <dbReference type="PROSITE" id="PS51733"/>
    </source>
</evidence>
<dbReference type="OrthoDB" id="9807064at2"/>
<dbReference type="InterPro" id="IPR036390">
    <property type="entry name" value="WH_DNA-bd_sf"/>
</dbReference>
<evidence type="ECO:0000256" key="4">
    <source>
        <dbReference type="ARBA" id="ARBA00023267"/>
    </source>
</evidence>
<evidence type="ECO:0000313" key="7">
    <source>
        <dbReference type="EMBL" id="OJG35233.1"/>
    </source>
</evidence>
<dbReference type="GO" id="GO:0016740">
    <property type="term" value="F:transferase activity"/>
    <property type="evidence" value="ECO:0007669"/>
    <property type="project" value="UniProtKB-ARBA"/>
</dbReference>
<dbReference type="STRING" id="319970.RV00_GL002787"/>
<feature type="DNA-binding region" description="H-T-H motif" evidence="5">
    <location>
        <begin position="20"/>
        <end position="39"/>
    </location>
</feature>
<keyword evidence="2 5" id="KW-0547">Nucleotide-binding</keyword>
<dbReference type="SUPFAM" id="SSF55681">
    <property type="entry name" value="Class II aaRS and biotin synthetases"/>
    <property type="match status" value="1"/>
</dbReference>
<gene>
    <name evidence="5" type="primary">birA</name>
    <name evidence="7" type="ORF">RV00_GL002787</name>
</gene>
<dbReference type="SUPFAM" id="SSF50037">
    <property type="entry name" value="C-terminal domain of transcriptional repressors"/>
    <property type="match status" value="1"/>
</dbReference>
<dbReference type="CDD" id="cd16442">
    <property type="entry name" value="BPL"/>
    <property type="match status" value="1"/>
</dbReference>
<reference evidence="7 8" key="1">
    <citation type="submission" date="2014-12" db="EMBL/GenBank/DDBJ databases">
        <title>Draft genome sequences of 29 type strains of Enterococci.</title>
        <authorList>
            <person name="Zhong Z."/>
            <person name="Sun Z."/>
            <person name="Liu W."/>
            <person name="Zhang W."/>
            <person name="Zhang H."/>
        </authorList>
    </citation>
    <scope>NUCLEOTIDE SEQUENCE [LARGE SCALE GENOMIC DNA]</scope>
    <source>
        <strain evidence="7 8">DSM 22802</strain>
    </source>
</reference>
<evidence type="ECO:0000256" key="3">
    <source>
        <dbReference type="ARBA" id="ARBA00022840"/>
    </source>
</evidence>
<keyword evidence="3 5" id="KW-0067">ATP-binding</keyword>
<evidence type="ECO:0000256" key="1">
    <source>
        <dbReference type="ARBA" id="ARBA00022598"/>
    </source>
</evidence>
<evidence type="ECO:0000256" key="5">
    <source>
        <dbReference type="HAMAP-Rule" id="MF_00978"/>
    </source>
</evidence>
<feature type="domain" description="BPL/LPL catalytic" evidence="6">
    <location>
        <begin position="63"/>
        <end position="256"/>
    </location>
</feature>